<dbReference type="InterPro" id="IPR050942">
    <property type="entry name" value="F-box_BR-signaling"/>
</dbReference>
<dbReference type="PANTHER" id="PTHR44259:SF15">
    <property type="entry name" value="F-BOX PROTEIN KIB2-RELATED"/>
    <property type="match status" value="1"/>
</dbReference>
<dbReference type="Proteomes" id="UP001054252">
    <property type="component" value="Unassembled WGS sequence"/>
</dbReference>
<gene>
    <name evidence="2" type="ORF">SLEP1_g3938</name>
</gene>
<evidence type="ECO:0000313" key="2">
    <source>
        <dbReference type="EMBL" id="GKU89857.1"/>
    </source>
</evidence>
<dbReference type="AlphaFoldDB" id="A0AAV5HM31"/>
<dbReference type="InterPro" id="IPR005174">
    <property type="entry name" value="KIB1-4_b-propeller"/>
</dbReference>
<organism evidence="2 3">
    <name type="scientific">Rubroshorea leprosula</name>
    <dbReference type="NCBI Taxonomy" id="152421"/>
    <lineage>
        <taxon>Eukaryota</taxon>
        <taxon>Viridiplantae</taxon>
        <taxon>Streptophyta</taxon>
        <taxon>Embryophyta</taxon>
        <taxon>Tracheophyta</taxon>
        <taxon>Spermatophyta</taxon>
        <taxon>Magnoliopsida</taxon>
        <taxon>eudicotyledons</taxon>
        <taxon>Gunneridae</taxon>
        <taxon>Pentapetalae</taxon>
        <taxon>rosids</taxon>
        <taxon>malvids</taxon>
        <taxon>Malvales</taxon>
        <taxon>Dipterocarpaceae</taxon>
        <taxon>Rubroshorea</taxon>
    </lineage>
</organism>
<dbReference type="Pfam" id="PF03478">
    <property type="entry name" value="Beta-prop_KIB1-4"/>
    <property type="match status" value="1"/>
</dbReference>
<protein>
    <recommendedName>
        <fullName evidence="1">KIB1-4 beta-propeller domain-containing protein</fullName>
    </recommendedName>
</protein>
<name>A0AAV5HM31_9ROSI</name>
<reference evidence="2 3" key="1">
    <citation type="journal article" date="2021" name="Commun. Biol.">
        <title>The genome of Shorea leprosula (Dipterocarpaceae) highlights the ecological relevance of drought in aseasonal tropical rainforests.</title>
        <authorList>
            <person name="Ng K.K.S."/>
            <person name="Kobayashi M.J."/>
            <person name="Fawcett J.A."/>
            <person name="Hatakeyama M."/>
            <person name="Paape T."/>
            <person name="Ng C.H."/>
            <person name="Ang C.C."/>
            <person name="Tnah L.H."/>
            <person name="Lee C.T."/>
            <person name="Nishiyama T."/>
            <person name="Sese J."/>
            <person name="O'Brien M.J."/>
            <person name="Copetti D."/>
            <person name="Mohd Noor M.I."/>
            <person name="Ong R.C."/>
            <person name="Putra M."/>
            <person name="Sireger I.Z."/>
            <person name="Indrioko S."/>
            <person name="Kosugi Y."/>
            <person name="Izuno A."/>
            <person name="Isagi Y."/>
            <person name="Lee S.L."/>
            <person name="Shimizu K.K."/>
        </authorList>
    </citation>
    <scope>NUCLEOTIDE SEQUENCE [LARGE SCALE GENOMIC DNA]</scope>
    <source>
        <strain evidence="2">214</strain>
    </source>
</reference>
<dbReference type="PANTHER" id="PTHR44259">
    <property type="entry name" value="OS07G0183000 PROTEIN-RELATED"/>
    <property type="match status" value="1"/>
</dbReference>
<dbReference type="InterPro" id="IPR036047">
    <property type="entry name" value="F-box-like_dom_sf"/>
</dbReference>
<keyword evidence="3" id="KW-1185">Reference proteome</keyword>
<evidence type="ECO:0000313" key="3">
    <source>
        <dbReference type="Proteomes" id="UP001054252"/>
    </source>
</evidence>
<dbReference type="SUPFAM" id="SSF81383">
    <property type="entry name" value="F-box domain"/>
    <property type="match status" value="1"/>
</dbReference>
<evidence type="ECO:0000259" key="1">
    <source>
        <dbReference type="Pfam" id="PF03478"/>
    </source>
</evidence>
<proteinExistence type="predicted"/>
<dbReference type="EMBL" id="BPVZ01000003">
    <property type="protein sequence ID" value="GKU89857.1"/>
    <property type="molecule type" value="Genomic_DNA"/>
</dbReference>
<sequence length="390" mass="45302">MGQPRTRPTWDCCAKKSRYLLPAHVVESIFKLLPLQDLVRTKALSSFWNSYTQFLLSARFPKAPWLMLPPNRPPTSCRFLNVQDNIEETTSEVFLESHCIGSSQGWLIFLDHSTFSPFLFNPFTNVRIHLPSLTTFYGDEELDFLRRVRYFALRNGAKDPIKHYVQKAILTAEPVGEYSVVMICDFCTAIIFYKNGESCWTELNQRHSYKDVICCQNEIYALDSNNAIHIMSLAAEGRLRESIDHTLKPFLDDCVLSRYIVESEGEILQVINFICCRAHKAKLFQVYKLDSENRRWVEVKSLRDQSLVIGRNHSVSVSTKDMKFCKGNSIYFTNDYWAFVPEANRLPYEYEFGAYTLEDGKISQVFEFDVESLKNEQLLLPCWIVPHSRN</sequence>
<comment type="caution">
    <text evidence="2">The sequence shown here is derived from an EMBL/GenBank/DDBJ whole genome shotgun (WGS) entry which is preliminary data.</text>
</comment>
<accession>A0AAV5HM31</accession>
<feature type="domain" description="KIB1-4 beta-propeller" evidence="1">
    <location>
        <begin position="92"/>
        <end position="348"/>
    </location>
</feature>